<keyword evidence="1" id="KW-1133">Transmembrane helix</keyword>
<protein>
    <submittedName>
        <fullName evidence="2">(diamondback moth) hypothetical protein</fullName>
    </submittedName>
</protein>
<feature type="transmembrane region" description="Helical" evidence="1">
    <location>
        <begin position="21"/>
        <end position="42"/>
    </location>
</feature>
<keyword evidence="3" id="KW-1185">Reference proteome</keyword>
<sequence length="60" mass="7023">FSKTKFKILTKTNRCLFQFNIPEMLVVFAVSVLATVAIEMPFNEVYRIYFGKSQTKLKDK</sequence>
<accession>A0A8S4GCF3</accession>
<dbReference type="EMBL" id="CAJHNJ030000921">
    <property type="protein sequence ID" value="CAG9138785.1"/>
    <property type="molecule type" value="Genomic_DNA"/>
</dbReference>
<gene>
    <name evidence="2" type="ORF">PLXY2_LOCUS17038</name>
</gene>
<dbReference type="Proteomes" id="UP000653454">
    <property type="component" value="Unassembled WGS sequence"/>
</dbReference>
<proteinExistence type="predicted"/>
<reference evidence="2" key="1">
    <citation type="submission" date="2020-11" db="EMBL/GenBank/DDBJ databases">
        <authorList>
            <person name="Whiteford S."/>
        </authorList>
    </citation>
    <scope>NUCLEOTIDE SEQUENCE</scope>
</reference>
<evidence type="ECO:0000313" key="3">
    <source>
        <dbReference type="Proteomes" id="UP000653454"/>
    </source>
</evidence>
<comment type="caution">
    <text evidence="2">The sequence shown here is derived from an EMBL/GenBank/DDBJ whole genome shotgun (WGS) entry which is preliminary data.</text>
</comment>
<evidence type="ECO:0000256" key="1">
    <source>
        <dbReference type="SAM" id="Phobius"/>
    </source>
</evidence>
<dbReference type="AlphaFoldDB" id="A0A8S4GCF3"/>
<organism evidence="2 3">
    <name type="scientific">Plutella xylostella</name>
    <name type="common">Diamondback moth</name>
    <name type="synonym">Plutella maculipennis</name>
    <dbReference type="NCBI Taxonomy" id="51655"/>
    <lineage>
        <taxon>Eukaryota</taxon>
        <taxon>Metazoa</taxon>
        <taxon>Ecdysozoa</taxon>
        <taxon>Arthropoda</taxon>
        <taxon>Hexapoda</taxon>
        <taxon>Insecta</taxon>
        <taxon>Pterygota</taxon>
        <taxon>Neoptera</taxon>
        <taxon>Endopterygota</taxon>
        <taxon>Lepidoptera</taxon>
        <taxon>Glossata</taxon>
        <taxon>Ditrysia</taxon>
        <taxon>Yponomeutoidea</taxon>
        <taxon>Plutellidae</taxon>
        <taxon>Plutella</taxon>
    </lineage>
</organism>
<name>A0A8S4GCF3_PLUXY</name>
<feature type="non-terminal residue" evidence="2">
    <location>
        <position position="1"/>
    </location>
</feature>
<evidence type="ECO:0000313" key="2">
    <source>
        <dbReference type="EMBL" id="CAG9138785.1"/>
    </source>
</evidence>
<keyword evidence="1" id="KW-0472">Membrane</keyword>
<keyword evidence="1" id="KW-0812">Transmembrane</keyword>